<dbReference type="EMBL" id="CASHTH010002216">
    <property type="protein sequence ID" value="CAI8026518.1"/>
    <property type="molecule type" value="Genomic_DNA"/>
</dbReference>
<evidence type="ECO:0000313" key="2">
    <source>
        <dbReference type="EMBL" id="CAI8026518.1"/>
    </source>
</evidence>
<accession>A0AA35SAM9</accession>
<comment type="caution">
    <text evidence="2">The sequence shown here is derived from an EMBL/GenBank/DDBJ whole genome shotgun (WGS) entry which is preliminary data.</text>
</comment>
<evidence type="ECO:0000256" key="1">
    <source>
        <dbReference type="SAM" id="MobiDB-lite"/>
    </source>
</evidence>
<proteinExistence type="predicted"/>
<sequence>AQQLTTQHWVLYRSGRGHGEGRGAAEVELKAVVLDGDPGIESESEAEREDGGGKRGPEDAQSLIGEEPEIDEAGEARDYEVALKHAGFGLFHVILMCMNGVALASDAVEVRGTRLGEVSHERGPVFRG</sequence>
<dbReference type="Proteomes" id="UP001174909">
    <property type="component" value="Unassembled WGS sequence"/>
</dbReference>
<feature type="non-terminal residue" evidence="2">
    <location>
        <position position="128"/>
    </location>
</feature>
<reference evidence="2" key="1">
    <citation type="submission" date="2023-03" db="EMBL/GenBank/DDBJ databases">
        <authorList>
            <person name="Steffen K."/>
            <person name="Cardenas P."/>
        </authorList>
    </citation>
    <scope>NUCLEOTIDE SEQUENCE</scope>
</reference>
<feature type="compositionally biased region" description="Acidic residues" evidence="1">
    <location>
        <begin position="38"/>
        <end position="48"/>
    </location>
</feature>
<organism evidence="2 3">
    <name type="scientific">Geodia barretti</name>
    <name type="common">Barrett's horny sponge</name>
    <dbReference type="NCBI Taxonomy" id="519541"/>
    <lineage>
        <taxon>Eukaryota</taxon>
        <taxon>Metazoa</taxon>
        <taxon>Porifera</taxon>
        <taxon>Demospongiae</taxon>
        <taxon>Heteroscleromorpha</taxon>
        <taxon>Tetractinellida</taxon>
        <taxon>Astrophorina</taxon>
        <taxon>Geodiidae</taxon>
        <taxon>Geodia</taxon>
    </lineage>
</organism>
<gene>
    <name evidence="2" type="ORF">GBAR_LOCUS15229</name>
</gene>
<dbReference type="AlphaFoldDB" id="A0AA35SAM9"/>
<protein>
    <submittedName>
        <fullName evidence="2">Uncharacterized protein</fullName>
    </submittedName>
</protein>
<feature type="non-terminal residue" evidence="2">
    <location>
        <position position="1"/>
    </location>
</feature>
<name>A0AA35SAM9_GEOBA</name>
<keyword evidence="3" id="KW-1185">Reference proteome</keyword>
<evidence type="ECO:0000313" key="3">
    <source>
        <dbReference type="Proteomes" id="UP001174909"/>
    </source>
</evidence>
<feature type="region of interest" description="Disordered" evidence="1">
    <location>
        <begin position="34"/>
        <end position="70"/>
    </location>
</feature>
<feature type="compositionally biased region" description="Basic and acidic residues" evidence="1">
    <location>
        <begin position="49"/>
        <end position="58"/>
    </location>
</feature>